<evidence type="ECO:0000313" key="3">
    <source>
        <dbReference type="Proteomes" id="UP000887116"/>
    </source>
</evidence>
<dbReference type="AlphaFoldDB" id="A0A8X6LS33"/>
<feature type="transmembrane region" description="Helical" evidence="1">
    <location>
        <begin position="72"/>
        <end position="94"/>
    </location>
</feature>
<gene>
    <name evidence="2" type="primary">AVEN_213416_1</name>
    <name evidence="2" type="ORF">TNCT_263541</name>
</gene>
<organism evidence="2 3">
    <name type="scientific">Trichonephila clavata</name>
    <name type="common">Joro spider</name>
    <name type="synonym">Nephila clavata</name>
    <dbReference type="NCBI Taxonomy" id="2740835"/>
    <lineage>
        <taxon>Eukaryota</taxon>
        <taxon>Metazoa</taxon>
        <taxon>Ecdysozoa</taxon>
        <taxon>Arthropoda</taxon>
        <taxon>Chelicerata</taxon>
        <taxon>Arachnida</taxon>
        <taxon>Araneae</taxon>
        <taxon>Araneomorphae</taxon>
        <taxon>Entelegynae</taxon>
        <taxon>Araneoidea</taxon>
        <taxon>Nephilidae</taxon>
        <taxon>Trichonephila</taxon>
    </lineage>
</organism>
<sequence>MLSPNIHKRITNIIVIIILSLPFMYSVTSVLDCNITNELLFLAYGYELKSLTMQAIVICIKKFLTNLVHTTFPSLVTVLLYYLCLHFSFCFNCLTQKVFHYSPEEFGPSQQVDILRQKAKIDDIFENLQDIFSKPSVFVTITHLLTCCSFVEIGMVGGSFSKTVPKY</sequence>
<dbReference type="EMBL" id="BMAO01007796">
    <property type="protein sequence ID" value="GFR18582.1"/>
    <property type="molecule type" value="Genomic_DNA"/>
</dbReference>
<evidence type="ECO:0000256" key="1">
    <source>
        <dbReference type="SAM" id="Phobius"/>
    </source>
</evidence>
<reference evidence="2" key="1">
    <citation type="submission" date="2020-07" db="EMBL/GenBank/DDBJ databases">
        <title>Multicomponent nature underlies the extraordinary mechanical properties of spider dragline silk.</title>
        <authorList>
            <person name="Kono N."/>
            <person name="Nakamura H."/>
            <person name="Mori M."/>
            <person name="Yoshida Y."/>
            <person name="Ohtoshi R."/>
            <person name="Malay A.D."/>
            <person name="Moran D.A.P."/>
            <person name="Tomita M."/>
            <person name="Numata K."/>
            <person name="Arakawa K."/>
        </authorList>
    </citation>
    <scope>NUCLEOTIDE SEQUENCE</scope>
</reference>
<evidence type="ECO:0000313" key="2">
    <source>
        <dbReference type="EMBL" id="GFR18582.1"/>
    </source>
</evidence>
<accession>A0A8X6LS33</accession>
<feature type="transmembrane region" description="Helical" evidence="1">
    <location>
        <begin position="12"/>
        <end position="31"/>
    </location>
</feature>
<keyword evidence="1" id="KW-0472">Membrane</keyword>
<comment type="caution">
    <text evidence="2">The sequence shown here is derived from an EMBL/GenBank/DDBJ whole genome shotgun (WGS) entry which is preliminary data.</text>
</comment>
<keyword evidence="1" id="KW-1133">Transmembrane helix</keyword>
<keyword evidence="3" id="KW-1185">Reference proteome</keyword>
<keyword evidence="1" id="KW-0812">Transmembrane</keyword>
<name>A0A8X6LS33_TRICU</name>
<proteinExistence type="predicted"/>
<protein>
    <submittedName>
        <fullName evidence="2">Uncharacterized protein</fullName>
    </submittedName>
</protein>
<dbReference type="Proteomes" id="UP000887116">
    <property type="component" value="Unassembled WGS sequence"/>
</dbReference>